<dbReference type="PROSITE" id="PS51186">
    <property type="entry name" value="GNAT"/>
    <property type="match status" value="1"/>
</dbReference>
<dbReference type="InterPro" id="IPR016181">
    <property type="entry name" value="Acyl_CoA_acyltransferase"/>
</dbReference>
<protein>
    <submittedName>
        <fullName evidence="2">GNAT family N-acetyltransferase</fullName>
    </submittedName>
</protein>
<sequence>MEIRELGLEQTEEIKRLTVEIFSKEPWNDMWTDTQLHAYVLELIGNRNSLSFGLYQGSALIGMALGRIRSWYEGTEYWIDEFGIASEMQCRGAGTKFLTELEYLLKGRGVKHIVLLTERSVPAYRFYLKNGFSEQQKTVFFVKAIG</sequence>
<organism evidence="2 3">
    <name type="scientific">Candidatus Gallimonas intestinigallinarum</name>
    <dbReference type="NCBI Taxonomy" id="2838604"/>
    <lineage>
        <taxon>Bacteria</taxon>
        <taxon>Bacillati</taxon>
        <taxon>Bacillota</taxon>
        <taxon>Clostridia</taxon>
        <taxon>Candidatus Gallimonas</taxon>
    </lineage>
</organism>
<dbReference type="CDD" id="cd04301">
    <property type="entry name" value="NAT_SF"/>
    <property type="match status" value="1"/>
</dbReference>
<proteinExistence type="predicted"/>
<dbReference type="Proteomes" id="UP000824044">
    <property type="component" value="Unassembled WGS sequence"/>
</dbReference>
<reference evidence="2" key="2">
    <citation type="submission" date="2021-04" db="EMBL/GenBank/DDBJ databases">
        <authorList>
            <person name="Gilroy R."/>
        </authorList>
    </citation>
    <scope>NUCLEOTIDE SEQUENCE</scope>
    <source>
        <strain evidence="2">CHK33-5263</strain>
    </source>
</reference>
<dbReference type="GO" id="GO:0016747">
    <property type="term" value="F:acyltransferase activity, transferring groups other than amino-acyl groups"/>
    <property type="evidence" value="ECO:0007669"/>
    <property type="project" value="InterPro"/>
</dbReference>
<dbReference type="EMBL" id="DXBS01000092">
    <property type="protein sequence ID" value="HIZ24775.1"/>
    <property type="molecule type" value="Genomic_DNA"/>
</dbReference>
<reference evidence="2" key="1">
    <citation type="journal article" date="2021" name="PeerJ">
        <title>Extensive microbial diversity within the chicken gut microbiome revealed by metagenomics and culture.</title>
        <authorList>
            <person name="Gilroy R."/>
            <person name="Ravi A."/>
            <person name="Getino M."/>
            <person name="Pursley I."/>
            <person name="Horton D.L."/>
            <person name="Alikhan N.F."/>
            <person name="Baker D."/>
            <person name="Gharbi K."/>
            <person name="Hall N."/>
            <person name="Watson M."/>
            <person name="Adriaenssens E.M."/>
            <person name="Foster-Nyarko E."/>
            <person name="Jarju S."/>
            <person name="Secka A."/>
            <person name="Antonio M."/>
            <person name="Oren A."/>
            <person name="Chaudhuri R.R."/>
            <person name="La Ragione R."/>
            <person name="Hildebrand F."/>
            <person name="Pallen M.J."/>
        </authorList>
    </citation>
    <scope>NUCLEOTIDE SEQUENCE</scope>
    <source>
        <strain evidence="2">CHK33-5263</strain>
    </source>
</reference>
<name>A0A9D2DXA0_9FIRM</name>
<dbReference type="SUPFAM" id="SSF55729">
    <property type="entry name" value="Acyl-CoA N-acyltransferases (Nat)"/>
    <property type="match status" value="1"/>
</dbReference>
<dbReference type="AlphaFoldDB" id="A0A9D2DXA0"/>
<dbReference type="InterPro" id="IPR000182">
    <property type="entry name" value="GNAT_dom"/>
</dbReference>
<dbReference type="Pfam" id="PF00583">
    <property type="entry name" value="Acetyltransf_1"/>
    <property type="match status" value="1"/>
</dbReference>
<feature type="domain" description="N-acetyltransferase" evidence="1">
    <location>
        <begin position="1"/>
        <end position="146"/>
    </location>
</feature>
<gene>
    <name evidence="2" type="ORF">H9812_04800</name>
</gene>
<accession>A0A9D2DXA0</accession>
<comment type="caution">
    <text evidence="2">The sequence shown here is derived from an EMBL/GenBank/DDBJ whole genome shotgun (WGS) entry which is preliminary data.</text>
</comment>
<evidence type="ECO:0000259" key="1">
    <source>
        <dbReference type="PROSITE" id="PS51186"/>
    </source>
</evidence>
<dbReference type="Gene3D" id="3.40.630.30">
    <property type="match status" value="1"/>
</dbReference>
<evidence type="ECO:0000313" key="3">
    <source>
        <dbReference type="Proteomes" id="UP000824044"/>
    </source>
</evidence>
<evidence type="ECO:0000313" key="2">
    <source>
        <dbReference type="EMBL" id="HIZ24775.1"/>
    </source>
</evidence>